<keyword evidence="2" id="KW-0472">Membrane</keyword>
<evidence type="ECO:0000313" key="3">
    <source>
        <dbReference type="EMBL" id="OBS19525.1"/>
    </source>
</evidence>
<name>A0A1B8AGC5_FUSPO</name>
<feature type="transmembrane region" description="Helical" evidence="2">
    <location>
        <begin position="134"/>
        <end position="155"/>
    </location>
</feature>
<feature type="region of interest" description="Disordered" evidence="1">
    <location>
        <begin position="560"/>
        <end position="603"/>
    </location>
</feature>
<keyword evidence="2" id="KW-0812">Transmembrane</keyword>
<reference evidence="3 4" key="1">
    <citation type="submission" date="2016-06" db="EMBL/GenBank/DDBJ databases">
        <title>Living apart together: crosstalk between the core and supernumerary genomes in a fungal plant pathogen.</title>
        <authorList>
            <person name="Vanheule A."/>
            <person name="Audenaert K."/>
            <person name="Warris S."/>
            <person name="Van De Geest H."/>
            <person name="Schijlen E."/>
            <person name="Hofte M."/>
            <person name="De Saeger S."/>
            <person name="Haesaert G."/>
            <person name="Waalwijk C."/>
            <person name="Van Der Lee T."/>
        </authorList>
    </citation>
    <scope>NUCLEOTIDE SEQUENCE [LARGE SCALE GENOMIC DNA]</scope>
    <source>
        <strain evidence="3 4">2516</strain>
    </source>
</reference>
<dbReference type="EMBL" id="LYXU01000004">
    <property type="protein sequence ID" value="OBS19525.1"/>
    <property type="molecule type" value="Genomic_DNA"/>
</dbReference>
<dbReference type="OMA" id="WSIQTWI"/>
<feature type="transmembrane region" description="Helical" evidence="2">
    <location>
        <begin position="12"/>
        <end position="38"/>
    </location>
</feature>
<accession>A0A1B8AGC5</accession>
<organism evidence="3 4">
    <name type="scientific">Fusarium poae</name>
    <dbReference type="NCBI Taxonomy" id="36050"/>
    <lineage>
        <taxon>Eukaryota</taxon>
        <taxon>Fungi</taxon>
        <taxon>Dikarya</taxon>
        <taxon>Ascomycota</taxon>
        <taxon>Pezizomycotina</taxon>
        <taxon>Sordariomycetes</taxon>
        <taxon>Hypocreomycetidae</taxon>
        <taxon>Hypocreales</taxon>
        <taxon>Nectriaceae</taxon>
        <taxon>Fusarium</taxon>
    </lineage>
</organism>
<keyword evidence="2" id="KW-1133">Transmembrane helix</keyword>
<dbReference type="OrthoDB" id="9909019at2759"/>
<feature type="transmembrane region" description="Helical" evidence="2">
    <location>
        <begin position="489"/>
        <end position="510"/>
    </location>
</feature>
<gene>
    <name evidence="3" type="ORF">FPOA_11251</name>
</gene>
<protein>
    <submittedName>
        <fullName evidence="3">Uncharacterized protein</fullName>
    </submittedName>
</protein>
<evidence type="ECO:0000256" key="2">
    <source>
        <dbReference type="SAM" id="Phobius"/>
    </source>
</evidence>
<keyword evidence="4" id="KW-1185">Reference proteome</keyword>
<evidence type="ECO:0000313" key="4">
    <source>
        <dbReference type="Proteomes" id="UP000091967"/>
    </source>
</evidence>
<feature type="compositionally biased region" description="Basic and acidic residues" evidence="1">
    <location>
        <begin position="560"/>
        <end position="587"/>
    </location>
</feature>
<proteinExistence type="predicted"/>
<dbReference type="AlphaFoldDB" id="A0A1B8AGC5"/>
<comment type="caution">
    <text evidence="3">The sequence shown here is derived from an EMBL/GenBank/DDBJ whole genome shotgun (WGS) entry which is preliminary data.</text>
</comment>
<feature type="transmembrane region" description="Helical" evidence="2">
    <location>
        <begin position="73"/>
        <end position="96"/>
    </location>
</feature>
<evidence type="ECO:0000256" key="1">
    <source>
        <dbReference type="SAM" id="MobiDB-lite"/>
    </source>
</evidence>
<dbReference type="STRING" id="36050.A0A1B8AGC5"/>
<dbReference type="Proteomes" id="UP000091967">
    <property type="component" value="Unassembled WGS sequence"/>
</dbReference>
<sequence>MSSAKSSRSQRLQMLGTASLPALLIGGLILILVGVNAFSSSPSSELNPRSPGEFGEPSVTGQRIFRIGREWSIQTWIAIAGIAFGLLSFGFTETYIHMFDAWCSRQAQHDNGLDYARYLNSQARAPVRYGLRGYPAFITLRYIITAMGIAVSIGYKFAFVTPEVKVNENLSLDVIDYLPHRMSMTTHNSSSSDLEPWISDGPLWLESRSFLHSNKPSILFMSPSFYENTRLPPTTVTMVGHGSCRHGITLKSAFSPTDSGTLYTRELALAATGSAAKGTFTMKEDKGDWQRIEVPNSRFFNPPQNAIIEYRVPEFAVLQVQWAKAPDNSSGTWEVPVVQRFQYTINGNMALVRRRIVDQNCIHLTGPGLNYFSYNTGTLENAILKRGIVRKEEIGRDYFNITKKMPEYSIWLEPLVKTQDATLVTAISAVVRVVMTVYKMDMGPTMDIEEGDMPFGEEGDPFSEVYPGTKAPFYVGTRAGKYSGCHTNAAVVFILLGCFAISVAIFRVWLGPPVLTSWMGQHVYLARTEAISLSGDVLSLASGYEVAKQDLGRLRLSTQKGEESGAMLEHDNSTDSERQSTKERGEEAGEVNGVRLPSEYQDN</sequence>